<dbReference type="InterPro" id="IPR041688">
    <property type="entry name" value="PRTase_2"/>
</dbReference>
<dbReference type="AlphaFoldDB" id="A0A3S3SM19"/>
<dbReference type="InterPro" id="IPR029057">
    <property type="entry name" value="PRTase-like"/>
</dbReference>
<accession>A0A3S3SM19</accession>
<evidence type="ECO:0000313" key="2">
    <source>
        <dbReference type="EMBL" id="RWX45740.1"/>
    </source>
</evidence>
<keyword evidence="3" id="KW-1185">Reference proteome</keyword>
<gene>
    <name evidence="2" type="ORF">H206_00677</name>
</gene>
<evidence type="ECO:0000259" key="1">
    <source>
        <dbReference type="Pfam" id="PF15609"/>
    </source>
</evidence>
<dbReference type="InterPro" id="IPR000836">
    <property type="entry name" value="PRTase_dom"/>
</dbReference>
<protein>
    <submittedName>
        <fullName evidence="2">Phosphoribosyl transferase</fullName>
    </submittedName>
</protein>
<evidence type="ECO:0000313" key="3">
    <source>
        <dbReference type="Proteomes" id="UP000287853"/>
    </source>
</evidence>
<feature type="domain" description="Orotate phosphoribosyltransferase-like" evidence="1">
    <location>
        <begin position="9"/>
        <end position="171"/>
    </location>
</feature>
<sequence length="337" mass="37830">MIFFLQRDNNPLRKEAFTASFLGKLHPARLSHLHQGSNYLARLLNESLACQPVAGEVLLIGLTESGIVPSFLMYMEACRLAVPCRWICSTRRSCASGIVFQETHSHSPNHTLPIPQCRFAEFAEIWIVEDEITTGSTVKNLLRQIKGHVPAEIFRIFSLVDFRSEKQQKEFFHPPNENKKAHLFHTAVSFSEIEGDAPEHGNNFEPQNTQAVCYPDAVLQKSAAECGLRSHRSHRIPVNGCADGTLLVIGETVRTAAHLVAAGMFRSFQHITLSPWLVDDVSIKSRISLHKDHYLYNKQESQGPVYLLHDPTDHATGNAIKKQLEEQGIPVQQLNVL</sequence>
<dbReference type="EMBL" id="MTKO01000073">
    <property type="protein sequence ID" value="RWX45740.1"/>
    <property type="molecule type" value="Genomic_DNA"/>
</dbReference>
<comment type="caution">
    <text evidence="2">The sequence shown here is derived from an EMBL/GenBank/DDBJ whole genome shotgun (WGS) entry which is preliminary data.</text>
</comment>
<dbReference type="CDD" id="cd06223">
    <property type="entry name" value="PRTases_typeI"/>
    <property type="match status" value="1"/>
</dbReference>
<dbReference type="Proteomes" id="UP000287853">
    <property type="component" value="Unassembled WGS sequence"/>
</dbReference>
<dbReference type="GO" id="GO:0016740">
    <property type="term" value="F:transferase activity"/>
    <property type="evidence" value="ECO:0007669"/>
    <property type="project" value="UniProtKB-KW"/>
</dbReference>
<organism evidence="2 3">
    <name type="scientific">Candidatus Electrothrix aarhusensis</name>
    <dbReference type="NCBI Taxonomy" id="1859131"/>
    <lineage>
        <taxon>Bacteria</taxon>
        <taxon>Pseudomonadati</taxon>
        <taxon>Thermodesulfobacteriota</taxon>
        <taxon>Desulfobulbia</taxon>
        <taxon>Desulfobulbales</taxon>
        <taxon>Desulfobulbaceae</taxon>
        <taxon>Candidatus Electrothrix</taxon>
    </lineage>
</organism>
<proteinExistence type="predicted"/>
<reference evidence="2 3" key="1">
    <citation type="submission" date="2017-01" db="EMBL/GenBank/DDBJ databases">
        <title>The cable genome- insights into the physiology and evolution of filamentous bacteria capable of sulfide oxidation via long distance electron transfer.</title>
        <authorList>
            <person name="Schreiber L."/>
            <person name="Bjerg J.T."/>
            <person name="Boggild A."/>
            <person name="Van De Vossenberg J."/>
            <person name="Meysman F."/>
            <person name="Nielsen L.P."/>
            <person name="Schramm A."/>
            <person name="Kjeldsen K.U."/>
        </authorList>
    </citation>
    <scope>NUCLEOTIDE SEQUENCE [LARGE SCALE GENOMIC DNA]</scope>
    <source>
        <strain evidence="2">MCF</strain>
    </source>
</reference>
<dbReference type="SUPFAM" id="SSF53271">
    <property type="entry name" value="PRTase-like"/>
    <property type="match status" value="1"/>
</dbReference>
<dbReference type="Pfam" id="PF15609">
    <property type="entry name" value="PRTase_2"/>
    <property type="match status" value="1"/>
</dbReference>
<name>A0A3S3SM19_9BACT</name>
<keyword evidence="2" id="KW-0808">Transferase</keyword>